<dbReference type="GeneID" id="54415797"/>
<dbReference type="OrthoDB" id="5412996at2759"/>
<reference evidence="3" key="3">
    <citation type="submission" date="2025-04" db="UniProtKB">
        <authorList>
            <consortium name="RefSeq"/>
        </authorList>
    </citation>
    <scope>IDENTIFICATION</scope>
    <source>
        <strain evidence="3">CBS 781.70</strain>
    </source>
</reference>
<organism evidence="1">
    <name type="scientific">Eremomyces bilateralis CBS 781.70</name>
    <dbReference type="NCBI Taxonomy" id="1392243"/>
    <lineage>
        <taxon>Eukaryota</taxon>
        <taxon>Fungi</taxon>
        <taxon>Dikarya</taxon>
        <taxon>Ascomycota</taxon>
        <taxon>Pezizomycotina</taxon>
        <taxon>Dothideomycetes</taxon>
        <taxon>Dothideomycetes incertae sedis</taxon>
        <taxon>Eremomycetales</taxon>
        <taxon>Eremomycetaceae</taxon>
        <taxon>Eremomyces</taxon>
    </lineage>
</organism>
<reference evidence="3" key="2">
    <citation type="submission" date="2020-04" db="EMBL/GenBank/DDBJ databases">
        <authorList>
            <consortium name="NCBI Genome Project"/>
        </authorList>
    </citation>
    <scope>NUCLEOTIDE SEQUENCE</scope>
    <source>
        <strain evidence="3">CBS 781.70</strain>
    </source>
</reference>
<accession>A0A6G1FQ55</accession>
<sequence>MREEIEKLADLKMEQLKAYDAECKVRFSFMRLGFRRRYLFIWLLNERCSGDIFLCSLILASEAINWISKRVGKTAENGIRNLRFWRPFLSHLCGDDD</sequence>
<evidence type="ECO:0000313" key="1">
    <source>
        <dbReference type="EMBL" id="KAF1807821.1"/>
    </source>
</evidence>
<name>A0A6G1FQ55_9PEZI</name>
<reference evidence="1 3" key="1">
    <citation type="submission" date="2020-01" db="EMBL/GenBank/DDBJ databases">
        <authorList>
            <consortium name="DOE Joint Genome Institute"/>
            <person name="Haridas S."/>
            <person name="Albert R."/>
            <person name="Binder M."/>
            <person name="Bloem J."/>
            <person name="Labutti K."/>
            <person name="Salamov A."/>
            <person name="Andreopoulos B."/>
            <person name="Baker S.E."/>
            <person name="Barry K."/>
            <person name="Bills G."/>
            <person name="Bluhm B.H."/>
            <person name="Cannon C."/>
            <person name="Castanera R."/>
            <person name="Culley D.E."/>
            <person name="Daum C."/>
            <person name="Ezra D."/>
            <person name="Gonzalez J.B."/>
            <person name="Henrissat B."/>
            <person name="Kuo A."/>
            <person name="Liang C."/>
            <person name="Lipzen A."/>
            <person name="Lutzoni F."/>
            <person name="Magnuson J."/>
            <person name="Mondo S."/>
            <person name="Nolan M."/>
            <person name="Ohm R."/>
            <person name="Pangilinan J."/>
            <person name="Park H.-J."/>
            <person name="Ramirez L."/>
            <person name="Alfaro M."/>
            <person name="Sun H."/>
            <person name="Tritt A."/>
            <person name="Yoshinaga Y."/>
            <person name="Zwiers L.-H."/>
            <person name="Turgeon B.G."/>
            <person name="Goodwin S.B."/>
            <person name="Spatafora J.W."/>
            <person name="Crous P.W."/>
            <person name="Grigoriev I.V."/>
        </authorList>
    </citation>
    <scope>NUCLEOTIDE SEQUENCE</scope>
    <source>
        <strain evidence="1 3">CBS 781.70</strain>
    </source>
</reference>
<dbReference type="RefSeq" id="XP_033529452.1">
    <property type="nucleotide sequence ID" value="XM_033675227.1"/>
</dbReference>
<evidence type="ECO:0000313" key="3">
    <source>
        <dbReference type="RefSeq" id="XP_033529452.1"/>
    </source>
</evidence>
<evidence type="ECO:0000313" key="2">
    <source>
        <dbReference type="Proteomes" id="UP000504638"/>
    </source>
</evidence>
<keyword evidence="2" id="KW-1185">Reference proteome</keyword>
<gene>
    <name evidence="1 3" type="ORF">P152DRAFT_324277</name>
</gene>
<proteinExistence type="predicted"/>
<dbReference type="EMBL" id="ML975223">
    <property type="protein sequence ID" value="KAF1807821.1"/>
    <property type="molecule type" value="Genomic_DNA"/>
</dbReference>
<protein>
    <submittedName>
        <fullName evidence="1 3">Uncharacterized protein</fullName>
    </submittedName>
</protein>
<dbReference type="Proteomes" id="UP000504638">
    <property type="component" value="Unplaced"/>
</dbReference>
<dbReference type="AlphaFoldDB" id="A0A6G1FQ55"/>